<dbReference type="EMBL" id="CP017641">
    <property type="protein sequence ID" value="APZ96479.1"/>
    <property type="molecule type" value="Genomic_DNA"/>
</dbReference>
<gene>
    <name evidence="1" type="ORF">Fuma_06148</name>
</gene>
<protein>
    <submittedName>
        <fullName evidence="1">Uncharacterized protein</fullName>
    </submittedName>
</protein>
<dbReference type="AlphaFoldDB" id="A0A1P8WR13"/>
<evidence type="ECO:0000313" key="2">
    <source>
        <dbReference type="Proteomes" id="UP000187735"/>
    </source>
</evidence>
<evidence type="ECO:0000313" key="1">
    <source>
        <dbReference type="EMBL" id="APZ96479.1"/>
    </source>
</evidence>
<accession>A0A1P8WR13</accession>
<name>A0A1P8WR13_9PLAN</name>
<reference evidence="1 2" key="1">
    <citation type="journal article" date="2016" name="Front. Microbiol.">
        <title>Fuerstia marisgermanicae gen. nov., sp. nov., an Unusual Member of the Phylum Planctomycetes from the German Wadden Sea.</title>
        <authorList>
            <person name="Kohn T."/>
            <person name="Heuer A."/>
            <person name="Jogler M."/>
            <person name="Vollmers J."/>
            <person name="Boedeker C."/>
            <person name="Bunk B."/>
            <person name="Rast P."/>
            <person name="Borchert D."/>
            <person name="Glockner I."/>
            <person name="Freese H.M."/>
            <person name="Klenk H.P."/>
            <person name="Overmann J."/>
            <person name="Kaster A.K."/>
            <person name="Rohde M."/>
            <person name="Wiegand S."/>
            <person name="Jogler C."/>
        </authorList>
    </citation>
    <scope>NUCLEOTIDE SEQUENCE [LARGE SCALE GENOMIC DNA]</scope>
    <source>
        <strain evidence="1 2">NH11</strain>
    </source>
</reference>
<dbReference type="Proteomes" id="UP000187735">
    <property type="component" value="Chromosome"/>
</dbReference>
<organism evidence="1 2">
    <name type="scientific">Fuerstiella marisgermanici</name>
    <dbReference type="NCBI Taxonomy" id="1891926"/>
    <lineage>
        <taxon>Bacteria</taxon>
        <taxon>Pseudomonadati</taxon>
        <taxon>Planctomycetota</taxon>
        <taxon>Planctomycetia</taxon>
        <taxon>Planctomycetales</taxon>
        <taxon>Planctomycetaceae</taxon>
        <taxon>Fuerstiella</taxon>
    </lineage>
</organism>
<keyword evidence="2" id="KW-1185">Reference proteome</keyword>
<sequence>MAEVLKYINPFDAASTNVFPSCEEPRDNEEYCCGQQVGKTGTASESHVLSSPFRRTKVPAERKAVHNPHAGQGLWTVTEV</sequence>
<proteinExistence type="predicted"/>
<dbReference type="KEGG" id="fmr:Fuma_06148"/>